<evidence type="ECO:0000259" key="4">
    <source>
        <dbReference type="Pfam" id="PF20696"/>
    </source>
</evidence>
<dbReference type="InterPro" id="IPR049381">
    <property type="entry name" value="UbiD-like_C"/>
</dbReference>
<evidence type="ECO:0000259" key="2">
    <source>
        <dbReference type="Pfam" id="PF01977"/>
    </source>
</evidence>
<keyword evidence="6" id="KW-1185">Reference proteome</keyword>
<dbReference type="InterPro" id="IPR048304">
    <property type="entry name" value="UbiD_Rift_dom"/>
</dbReference>
<dbReference type="Gene3D" id="3.40.1670.10">
    <property type="entry name" value="UbiD C-terminal domain-like"/>
    <property type="match status" value="2"/>
</dbReference>
<dbReference type="GO" id="GO:0008694">
    <property type="term" value="F:4-hydroxy-3-polyprenylbenzoate decarboxylase activity"/>
    <property type="evidence" value="ECO:0007669"/>
    <property type="project" value="TreeGrafter"/>
</dbReference>
<sequence>MAYRDLQSFLKKLEANGELKKIKIQVSPELEMTEIADRVSKAHGPALLFQDVTDSNYPVVMNAMGSYKRMSMALGVENLDDIGEEIQAYLNLENYLSIRGLCKSIPRLLRLVHVFPIKVPGRGACQEVIEHNPDLSTLPVLKCWPKDAGRFFTLPLVFTKEADSKKQNVGMYRMQILDKTSTGMHWHKHKDGSNIYESYAKKGLKMPVSVALGCDPAITYAATAPLPKEIDEMMLAGWLRKSNVKMVKCVTNDIYVPANAEFVLEGYVDPSEELVWEGPFGDHTGYYSLADYYPRFHVTCITHKKNAIYPATVVGKPPMEDCYMAKATERIFLPILRMQIPELVDLNLPLEGVFHNCAILSIKNRYPGAARKVMNAVWGMGQMMYTKLILIVDESVDVQNLSSVKDAVLKNISGADSLFFCQGPLDALDHSSAKALYGCRLGVDATSQSKMKEEGVTDTFAVITIDKKENYQGRNAIEEYMNHHEDKFVICVDASVDPKDMSTVMWKVFNNIDAQRDIIIQGYKIGIDATKKFTGEGITREWPDDITMTEDVKQAVEERWSKYGIDEVL</sequence>
<proteinExistence type="inferred from homology"/>
<accession>A0A7V7QIE0</accession>
<gene>
    <name evidence="5" type="ORF">F7O84_16590</name>
</gene>
<evidence type="ECO:0000259" key="3">
    <source>
        <dbReference type="Pfam" id="PF20695"/>
    </source>
</evidence>
<protein>
    <submittedName>
        <fullName evidence="5">Menaquinone biosynthesis decarboxylase</fullName>
    </submittedName>
</protein>
<dbReference type="SUPFAM" id="SSF143968">
    <property type="entry name" value="UbiD C-terminal domain-like"/>
    <property type="match status" value="2"/>
</dbReference>
<dbReference type="GO" id="GO:0005829">
    <property type="term" value="C:cytosol"/>
    <property type="evidence" value="ECO:0007669"/>
    <property type="project" value="TreeGrafter"/>
</dbReference>
<evidence type="ECO:0000313" key="6">
    <source>
        <dbReference type="Proteomes" id="UP000461768"/>
    </source>
</evidence>
<dbReference type="Pfam" id="PF20695">
    <property type="entry name" value="UbiD_N"/>
    <property type="match status" value="1"/>
</dbReference>
<feature type="domain" description="3-octaprenyl-4-hydroxybenzoate carboxy-lyase-like C-terminal" evidence="4">
    <location>
        <begin position="451"/>
        <end position="521"/>
    </location>
</feature>
<dbReference type="AlphaFoldDB" id="A0A7V7QIE0"/>
<dbReference type="InterPro" id="IPR049383">
    <property type="entry name" value="UbiD-like_N"/>
</dbReference>
<dbReference type="Gene3D" id="1.20.5.570">
    <property type="entry name" value="Single helix bin"/>
    <property type="match status" value="1"/>
</dbReference>
<dbReference type="InterPro" id="IPR022390">
    <property type="entry name" value="HBDC"/>
</dbReference>
<feature type="domain" description="3-octaprenyl-4-hydroxybenzoate carboxy-lyase-like C-terminal" evidence="4">
    <location>
        <begin position="322"/>
        <end position="445"/>
    </location>
</feature>
<dbReference type="GO" id="GO:0006744">
    <property type="term" value="P:ubiquinone biosynthetic process"/>
    <property type="evidence" value="ECO:0007669"/>
    <property type="project" value="TreeGrafter"/>
</dbReference>
<feature type="domain" description="3-octaprenyl-4-hydroxybenzoate carboxy-lyase-like N-terminal" evidence="3">
    <location>
        <begin position="10"/>
        <end position="85"/>
    </location>
</feature>
<dbReference type="OrthoDB" id="9809841at2"/>
<dbReference type="PANTHER" id="PTHR30108:SF17">
    <property type="entry name" value="FERULIC ACID DECARBOXYLASE 1"/>
    <property type="match status" value="1"/>
</dbReference>
<dbReference type="RefSeq" id="WP_151147843.1">
    <property type="nucleotide sequence ID" value="NZ_WAGX01000007.1"/>
</dbReference>
<organism evidence="5 6">
    <name type="scientific">Candidatus Galacturonatibacter soehngenii</name>
    <dbReference type="NCBI Taxonomy" id="2307010"/>
    <lineage>
        <taxon>Bacteria</taxon>
        <taxon>Bacillati</taxon>
        <taxon>Bacillota</taxon>
        <taxon>Clostridia</taxon>
        <taxon>Lachnospirales</taxon>
        <taxon>Lachnospiraceae</taxon>
        <taxon>Candidatus Galacturonatibacter</taxon>
    </lineage>
</organism>
<dbReference type="InterPro" id="IPR002830">
    <property type="entry name" value="UbiD"/>
</dbReference>
<evidence type="ECO:0000313" key="5">
    <source>
        <dbReference type="EMBL" id="KAB1435987.1"/>
    </source>
</evidence>
<name>A0A7V7QIE0_9FIRM</name>
<dbReference type="PANTHER" id="PTHR30108">
    <property type="entry name" value="3-OCTAPRENYL-4-HYDROXYBENZOATE CARBOXY-LYASE-RELATED"/>
    <property type="match status" value="1"/>
</dbReference>
<comment type="caution">
    <text evidence="5">The sequence shown here is derived from an EMBL/GenBank/DDBJ whole genome shotgun (WGS) entry which is preliminary data.</text>
</comment>
<reference evidence="5 6" key="1">
    <citation type="submission" date="2019-09" db="EMBL/GenBank/DDBJ databases">
        <authorList>
            <person name="Valk L.C."/>
        </authorList>
    </citation>
    <scope>NUCLEOTIDE SEQUENCE [LARGE SCALE GENOMIC DNA]</scope>
    <source>
        <strain evidence="5">GalUA</strain>
    </source>
</reference>
<dbReference type="Proteomes" id="UP000461768">
    <property type="component" value="Unassembled WGS sequence"/>
</dbReference>
<dbReference type="SUPFAM" id="SSF50475">
    <property type="entry name" value="FMN-binding split barrel"/>
    <property type="match status" value="1"/>
</dbReference>
<comment type="similarity">
    <text evidence="1">Belongs to the UbiD family.</text>
</comment>
<evidence type="ECO:0000256" key="1">
    <source>
        <dbReference type="ARBA" id="ARBA00010021"/>
    </source>
</evidence>
<feature type="domain" description="3-octaprenyl-4-hydroxybenzoate carboxy-lyase-like Rift-related" evidence="2">
    <location>
        <begin position="122"/>
        <end position="317"/>
    </location>
</feature>
<dbReference type="Pfam" id="PF20696">
    <property type="entry name" value="UbiD_C"/>
    <property type="match status" value="2"/>
</dbReference>
<dbReference type="EMBL" id="WAGX01000007">
    <property type="protein sequence ID" value="KAB1435987.1"/>
    <property type="molecule type" value="Genomic_DNA"/>
</dbReference>
<dbReference type="Pfam" id="PF01977">
    <property type="entry name" value="UbiD"/>
    <property type="match status" value="1"/>
</dbReference>
<dbReference type="NCBIfam" id="TIGR03701">
    <property type="entry name" value="mena_SCO4490"/>
    <property type="match status" value="1"/>
</dbReference>
<reference evidence="5 6" key="2">
    <citation type="submission" date="2020-02" db="EMBL/GenBank/DDBJ databases">
        <title>Candidatus Galacturonibacter soehngenii shows hetero-acetogenic catabolism of galacturonic acid but lacks a canonical carbon monoxide dehydrogenase/acetyl-CoA synthase complex.</title>
        <authorList>
            <person name="Diender M."/>
            <person name="Stouten G.R."/>
            <person name="Petersen J.F."/>
            <person name="Nielsen P.H."/>
            <person name="Dueholm M.S."/>
            <person name="Pronk J.T."/>
            <person name="Van Loosdrecht M.C.M."/>
        </authorList>
    </citation>
    <scope>NUCLEOTIDE SEQUENCE [LARGE SCALE GENOMIC DNA]</scope>
    <source>
        <strain evidence="5">GalUA</strain>
    </source>
</reference>
<dbReference type="NCBIfam" id="TIGR00148">
    <property type="entry name" value="UbiD family decarboxylase"/>
    <property type="match status" value="1"/>
</dbReference>